<evidence type="ECO:0000313" key="3">
    <source>
        <dbReference type="EMBL" id="QWK89552.1"/>
    </source>
</evidence>
<keyword evidence="1" id="KW-0802">TPR repeat</keyword>
<dbReference type="Pfam" id="PF13432">
    <property type="entry name" value="TPR_16"/>
    <property type="match status" value="3"/>
</dbReference>
<evidence type="ECO:0000256" key="1">
    <source>
        <dbReference type="PROSITE-ProRule" id="PRU00339"/>
    </source>
</evidence>
<name>A0A975P566_9RHOB</name>
<dbReference type="PROSITE" id="PS50005">
    <property type="entry name" value="TPR"/>
    <property type="match status" value="1"/>
</dbReference>
<feature type="repeat" description="TPR" evidence="1">
    <location>
        <begin position="407"/>
        <end position="440"/>
    </location>
</feature>
<dbReference type="KEGG" id="gfu:KM031_11950"/>
<accession>A0A975P566</accession>
<dbReference type="SUPFAM" id="SSF48452">
    <property type="entry name" value="TPR-like"/>
    <property type="match status" value="3"/>
</dbReference>
<sequence length="581" mass="62668">MRLTQTAIALACALLGAPLLAQEAPTDTPPAATEKADAGAYLAARIAATESDYRAALGWFVRALAADPDNPQLLDGVVVSAMGSGDFNTAAERAKELTALGGRSQIANLAIVVADAKRSDFAAILAGQKEGREVGMLFDQLVNSWAEAGNGRMNEALAGFDKLAQTKGVEIFGAYHKALALASVGDFEGADKILASDAVGAIKMLRRGVVAHAQILSQLERNPDAIAMLDQAFARGQDPAIDSLRARLEAGEAIPYNIAVNADQGIAEVFYTLATALSGEAENGYTLLYSRAAAWLRPDHTEAVLMSAGLLNSEGQHELAVETYAAVPADAPEYYLAEMGRAETLLSSGKAEAALEVMQALAKAYPNLLSVQTTYADLLRRQERFEDAAKAYDAAIALLGTPEAKDWPLFFSRGICHERQKRWDQAEADLRRALELAPDQPQVLNYLGYSFLELNKNLDEALSLIERAVAAQPDSGYITDSLAWAYFRLGRYADAVEPMERASLMEPVDPIVTDHLGDIYWAAGRKLEAQFQWRRALSYEPEEKEAKRIRRKLDIGLDAVLAEEGAKPLVPVEAAQNGTAE</sequence>
<dbReference type="PANTHER" id="PTHR12558">
    <property type="entry name" value="CELL DIVISION CYCLE 16,23,27"/>
    <property type="match status" value="1"/>
</dbReference>
<dbReference type="EMBL" id="CP076361">
    <property type="protein sequence ID" value="QWK89552.1"/>
    <property type="molecule type" value="Genomic_DNA"/>
</dbReference>
<keyword evidence="4" id="KW-1185">Reference proteome</keyword>
<evidence type="ECO:0000256" key="2">
    <source>
        <dbReference type="SAM" id="SignalP"/>
    </source>
</evidence>
<evidence type="ECO:0000313" key="4">
    <source>
        <dbReference type="Proteomes" id="UP000679352"/>
    </source>
</evidence>
<feature type="chain" id="PRO_5036849238" evidence="2">
    <location>
        <begin position="22"/>
        <end position="581"/>
    </location>
</feature>
<reference evidence="3" key="1">
    <citation type="submission" date="2021-06" db="EMBL/GenBank/DDBJ databases">
        <title>Direct submission.</title>
        <authorList>
            <person name="Lee C.-S."/>
            <person name="Jin L."/>
        </authorList>
    </citation>
    <scope>NUCLEOTIDE SEQUENCE</scope>
    <source>
        <strain evidence="3">Con5</strain>
    </source>
</reference>
<dbReference type="InterPro" id="IPR019734">
    <property type="entry name" value="TPR_rpt"/>
</dbReference>
<dbReference type="SMART" id="SM00028">
    <property type="entry name" value="TPR"/>
    <property type="match status" value="6"/>
</dbReference>
<dbReference type="RefSeq" id="WP_215504685.1">
    <property type="nucleotide sequence ID" value="NZ_CP076361.1"/>
</dbReference>
<organism evidence="3 4">
    <name type="scientific">Gemmobacter fulvus</name>
    <dbReference type="NCBI Taxonomy" id="2840474"/>
    <lineage>
        <taxon>Bacteria</taxon>
        <taxon>Pseudomonadati</taxon>
        <taxon>Pseudomonadota</taxon>
        <taxon>Alphaproteobacteria</taxon>
        <taxon>Rhodobacterales</taxon>
        <taxon>Paracoccaceae</taxon>
        <taxon>Gemmobacter</taxon>
    </lineage>
</organism>
<dbReference type="AlphaFoldDB" id="A0A975P566"/>
<proteinExistence type="predicted"/>
<dbReference type="InterPro" id="IPR011990">
    <property type="entry name" value="TPR-like_helical_dom_sf"/>
</dbReference>
<dbReference type="Gene3D" id="1.25.40.10">
    <property type="entry name" value="Tetratricopeptide repeat domain"/>
    <property type="match status" value="2"/>
</dbReference>
<keyword evidence="2" id="KW-0732">Signal</keyword>
<dbReference type="Proteomes" id="UP000679352">
    <property type="component" value="Chromosome"/>
</dbReference>
<feature type="signal peptide" evidence="2">
    <location>
        <begin position="1"/>
        <end position="21"/>
    </location>
</feature>
<gene>
    <name evidence="3" type="ORF">KM031_11950</name>
</gene>
<dbReference type="PANTHER" id="PTHR12558:SF13">
    <property type="entry name" value="CELL DIVISION CYCLE PROTEIN 27 HOMOLOG"/>
    <property type="match status" value="1"/>
</dbReference>
<protein>
    <submittedName>
        <fullName evidence="3">Tetratricopeptide repeat protein</fullName>
    </submittedName>
</protein>